<dbReference type="AlphaFoldDB" id="A0A4Q1BC22"/>
<keyword evidence="2" id="KW-0723">Serine/threonine-protein kinase</keyword>
<dbReference type="STRING" id="5217.A0A4Q1BC22"/>
<dbReference type="GO" id="GO:0005737">
    <property type="term" value="C:cytoplasm"/>
    <property type="evidence" value="ECO:0007669"/>
    <property type="project" value="TreeGrafter"/>
</dbReference>
<protein>
    <recommendedName>
        <fullName evidence="1">non-specific serine/threonine protein kinase</fullName>
        <ecNumber evidence="1">2.7.11.1</ecNumber>
    </recommendedName>
</protein>
<keyword evidence="3" id="KW-0808">Transferase</keyword>
<reference evidence="11 12" key="1">
    <citation type="submission" date="2016-06" db="EMBL/GenBank/DDBJ databases">
        <title>Evolution of pathogenesis and genome organization in the Tremellales.</title>
        <authorList>
            <person name="Cuomo C."/>
            <person name="Litvintseva A."/>
            <person name="Heitman J."/>
            <person name="Chen Y."/>
            <person name="Sun S."/>
            <person name="Springer D."/>
            <person name="Dromer F."/>
            <person name="Young S."/>
            <person name="Zeng Q."/>
            <person name="Chapman S."/>
            <person name="Gujja S."/>
            <person name="Saif S."/>
            <person name="Birren B."/>
        </authorList>
    </citation>
    <scope>NUCLEOTIDE SEQUENCE [LARGE SCALE GENOMIC DNA]</scope>
    <source>
        <strain evidence="11 12">ATCC 28783</strain>
    </source>
</reference>
<dbReference type="PANTHER" id="PTHR24356:SF1">
    <property type="entry name" value="SERINE_THREONINE-PROTEIN KINASE GREATWALL"/>
    <property type="match status" value="1"/>
</dbReference>
<dbReference type="VEuPathDB" id="FungiDB:TREMEDRAFT_60436"/>
<feature type="region of interest" description="Disordered" evidence="9">
    <location>
        <begin position="557"/>
        <end position="621"/>
    </location>
</feature>
<dbReference type="Proteomes" id="UP000289152">
    <property type="component" value="Unassembled WGS sequence"/>
</dbReference>
<evidence type="ECO:0000256" key="6">
    <source>
        <dbReference type="ARBA" id="ARBA00022840"/>
    </source>
</evidence>
<keyword evidence="4" id="KW-0547">Nucleotide-binding</keyword>
<proteinExistence type="predicted"/>
<dbReference type="EMBL" id="SDIL01000099">
    <property type="protein sequence ID" value="RXK36388.1"/>
    <property type="molecule type" value="Genomic_DNA"/>
</dbReference>
<dbReference type="InterPro" id="IPR011009">
    <property type="entry name" value="Kinase-like_dom_sf"/>
</dbReference>
<evidence type="ECO:0000256" key="3">
    <source>
        <dbReference type="ARBA" id="ARBA00022679"/>
    </source>
</evidence>
<dbReference type="Pfam" id="PF00069">
    <property type="entry name" value="Pkinase"/>
    <property type="match status" value="1"/>
</dbReference>
<dbReference type="GO" id="GO:0005524">
    <property type="term" value="F:ATP binding"/>
    <property type="evidence" value="ECO:0007669"/>
    <property type="project" value="UniProtKB-KW"/>
</dbReference>
<dbReference type="InterPro" id="IPR000719">
    <property type="entry name" value="Prot_kinase_dom"/>
</dbReference>
<sequence length="688" mass="77283">MTFLSYPERFLLLQKQLDNEPPPTIKAAFEVCGRTDKSTSAIRDVKFDIRLLRLLHETKGKPATSVSSDGPHTVNNLGLNRADFVTIGRAGEGQFGTVDAVRCTLNGGIYALKTIAKITAIRSGPQLGLAYERQLHIVSSVRQSSNTSSPVPRLLAAFQDIDNLYMVIDYIPCGTLWDRLCQTTLDSHDPDQSFEGEKLKPMEEEEIRWCGFQMIKAISWVHAVGFVHRDIKPHNFLIGENYQIKLTDFGSSVPLLSTSHPEARRTASGMIHKDYCALPAGTPDYVSPEVLTFAEEAAYAAAMMEDGDRTMRPGDAIVEEGYDWGVDWWSFGATIYEMSTGKAPFWARTVDQTYGRILGWKDTLHIPSELSQELQHLISSLLTAPENRLGRRISIEILNHPFFSQIRQHGPNLILPEDIEAPPIMELINPQSAAEYTFAQGQTFDEFTFDHFFHSTTSAFSSLTISNSMACPTNDPKPWEIWVGWTWHPPPRLLDNPPKYNIPISTWTFVSPFSAHVTPIRGNTSTPLRTPTPGSVIRTRPISERQAFSQLMKCVQSSAKKRVRQSRSSRSKMTSGGLYQTMDMPGSSYMITSQTPTPTTRVQATSYKPPNLSPPKEYRSEEAKDGIRLSITDAKWVDKISTGSDWRGSVSLSELEAWHKDIEHGIENLNTKFRRLSSRLRPDESDHQ</sequence>
<evidence type="ECO:0000256" key="1">
    <source>
        <dbReference type="ARBA" id="ARBA00012513"/>
    </source>
</evidence>
<keyword evidence="6" id="KW-0067">ATP-binding</keyword>
<dbReference type="OrthoDB" id="3359639at2759"/>
<evidence type="ECO:0000256" key="7">
    <source>
        <dbReference type="ARBA" id="ARBA00047899"/>
    </source>
</evidence>
<evidence type="ECO:0000256" key="9">
    <source>
        <dbReference type="SAM" id="MobiDB-lite"/>
    </source>
</evidence>
<keyword evidence="5 11" id="KW-0418">Kinase</keyword>
<dbReference type="GO" id="GO:0035556">
    <property type="term" value="P:intracellular signal transduction"/>
    <property type="evidence" value="ECO:0007669"/>
    <property type="project" value="TreeGrafter"/>
</dbReference>
<feature type="compositionally biased region" description="Basic residues" evidence="9">
    <location>
        <begin position="559"/>
        <end position="570"/>
    </location>
</feature>
<comment type="catalytic activity">
    <reaction evidence="7">
        <text>L-threonyl-[protein] + ATP = O-phospho-L-threonyl-[protein] + ADP + H(+)</text>
        <dbReference type="Rhea" id="RHEA:46608"/>
        <dbReference type="Rhea" id="RHEA-COMP:11060"/>
        <dbReference type="Rhea" id="RHEA-COMP:11605"/>
        <dbReference type="ChEBI" id="CHEBI:15378"/>
        <dbReference type="ChEBI" id="CHEBI:30013"/>
        <dbReference type="ChEBI" id="CHEBI:30616"/>
        <dbReference type="ChEBI" id="CHEBI:61977"/>
        <dbReference type="ChEBI" id="CHEBI:456216"/>
        <dbReference type="EC" id="2.7.11.1"/>
    </reaction>
</comment>
<feature type="domain" description="Protein kinase" evidence="10">
    <location>
        <begin position="84"/>
        <end position="403"/>
    </location>
</feature>
<evidence type="ECO:0000256" key="8">
    <source>
        <dbReference type="ARBA" id="ARBA00048679"/>
    </source>
</evidence>
<dbReference type="InterPro" id="IPR050236">
    <property type="entry name" value="Ser_Thr_kinase_AGC"/>
</dbReference>
<dbReference type="PANTHER" id="PTHR24356">
    <property type="entry name" value="SERINE/THREONINE-PROTEIN KINASE"/>
    <property type="match status" value="1"/>
</dbReference>
<dbReference type="Gene3D" id="1.10.510.10">
    <property type="entry name" value="Transferase(Phosphotransferase) domain 1"/>
    <property type="match status" value="1"/>
</dbReference>
<name>A0A4Q1BC22_TREME</name>
<dbReference type="GO" id="GO:0005634">
    <property type="term" value="C:nucleus"/>
    <property type="evidence" value="ECO:0007669"/>
    <property type="project" value="TreeGrafter"/>
</dbReference>
<keyword evidence="12" id="KW-1185">Reference proteome</keyword>
<dbReference type="InParanoid" id="A0A4Q1BC22"/>
<accession>A0A4Q1BC22</accession>
<evidence type="ECO:0000313" key="11">
    <source>
        <dbReference type="EMBL" id="RXK36388.1"/>
    </source>
</evidence>
<comment type="caution">
    <text evidence="11">The sequence shown here is derived from an EMBL/GenBank/DDBJ whole genome shotgun (WGS) entry which is preliminary data.</text>
</comment>
<dbReference type="PROSITE" id="PS50011">
    <property type="entry name" value="PROTEIN_KINASE_DOM"/>
    <property type="match status" value="1"/>
</dbReference>
<dbReference type="SUPFAM" id="SSF56112">
    <property type="entry name" value="Protein kinase-like (PK-like)"/>
    <property type="match status" value="1"/>
</dbReference>
<dbReference type="PROSITE" id="PS00108">
    <property type="entry name" value="PROTEIN_KINASE_ST"/>
    <property type="match status" value="1"/>
</dbReference>
<feature type="compositionally biased region" description="Polar residues" evidence="9">
    <location>
        <begin position="589"/>
        <end position="608"/>
    </location>
</feature>
<evidence type="ECO:0000256" key="4">
    <source>
        <dbReference type="ARBA" id="ARBA00022741"/>
    </source>
</evidence>
<dbReference type="EC" id="2.7.11.1" evidence="1"/>
<organism evidence="11 12">
    <name type="scientific">Tremella mesenterica</name>
    <name type="common">Jelly fungus</name>
    <dbReference type="NCBI Taxonomy" id="5217"/>
    <lineage>
        <taxon>Eukaryota</taxon>
        <taxon>Fungi</taxon>
        <taxon>Dikarya</taxon>
        <taxon>Basidiomycota</taxon>
        <taxon>Agaricomycotina</taxon>
        <taxon>Tremellomycetes</taxon>
        <taxon>Tremellales</taxon>
        <taxon>Tremellaceae</taxon>
        <taxon>Tremella</taxon>
    </lineage>
</organism>
<gene>
    <name evidence="11" type="ORF">M231_06354</name>
</gene>
<evidence type="ECO:0000256" key="2">
    <source>
        <dbReference type="ARBA" id="ARBA00022527"/>
    </source>
</evidence>
<evidence type="ECO:0000259" key="10">
    <source>
        <dbReference type="PROSITE" id="PS50011"/>
    </source>
</evidence>
<dbReference type="Gene3D" id="3.30.200.20">
    <property type="entry name" value="Phosphorylase Kinase, domain 1"/>
    <property type="match status" value="1"/>
</dbReference>
<comment type="catalytic activity">
    <reaction evidence="8">
        <text>L-seryl-[protein] + ATP = O-phospho-L-seryl-[protein] + ADP + H(+)</text>
        <dbReference type="Rhea" id="RHEA:17989"/>
        <dbReference type="Rhea" id="RHEA-COMP:9863"/>
        <dbReference type="Rhea" id="RHEA-COMP:11604"/>
        <dbReference type="ChEBI" id="CHEBI:15378"/>
        <dbReference type="ChEBI" id="CHEBI:29999"/>
        <dbReference type="ChEBI" id="CHEBI:30616"/>
        <dbReference type="ChEBI" id="CHEBI:83421"/>
        <dbReference type="ChEBI" id="CHEBI:456216"/>
        <dbReference type="EC" id="2.7.11.1"/>
    </reaction>
</comment>
<dbReference type="SMART" id="SM00220">
    <property type="entry name" value="S_TKc"/>
    <property type="match status" value="1"/>
</dbReference>
<dbReference type="InterPro" id="IPR008271">
    <property type="entry name" value="Ser/Thr_kinase_AS"/>
</dbReference>
<evidence type="ECO:0000313" key="12">
    <source>
        <dbReference type="Proteomes" id="UP000289152"/>
    </source>
</evidence>
<evidence type="ECO:0000256" key="5">
    <source>
        <dbReference type="ARBA" id="ARBA00022777"/>
    </source>
</evidence>
<dbReference type="GO" id="GO:0004674">
    <property type="term" value="F:protein serine/threonine kinase activity"/>
    <property type="evidence" value="ECO:0007669"/>
    <property type="project" value="UniProtKB-KW"/>
</dbReference>